<dbReference type="AlphaFoldDB" id="A0A0A3Y1D1"/>
<proteinExistence type="predicted"/>
<evidence type="ECO:0000313" key="1">
    <source>
        <dbReference type="EMBL" id="KGT80455.1"/>
    </source>
</evidence>
<evidence type="ECO:0000313" key="2">
    <source>
        <dbReference type="Proteomes" id="UP000030377"/>
    </source>
</evidence>
<organism evidence="1 2">
    <name type="scientific">Bradyrhizobium japonicum</name>
    <dbReference type="NCBI Taxonomy" id="375"/>
    <lineage>
        <taxon>Bacteria</taxon>
        <taxon>Pseudomonadati</taxon>
        <taxon>Pseudomonadota</taxon>
        <taxon>Alphaproteobacteria</taxon>
        <taxon>Hyphomicrobiales</taxon>
        <taxon>Nitrobacteraceae</taxon>
        <taxon>Bradyrhizobium</taxon>
    </lineage>
</organism>
<sequence>MLCVELRVLRETIDNGLKNQYLYRYPKDKARVLGNWRDDWATVTAAFPSTQKDILECVDLWAMDHPTASVFHAMRILEHGLRALANYVGRAFDIQNWQNIIDEIESEIRDRAKKLPRGQQKNETLQFLSVAAKEFTYFKDGWRNYVSHNKSDYDEHQAQTAFEHVRAFMIVLSSQLREVAP</sequence>
<dbReference type="EMBL" id="JRPN01000004">
    <property type="protein sequence ID" value="KGT80455.1"/>
    <property type="molecule type" value="Genomic_DNA"/>
</dbReference>
<reference evidence="1 2" key="1">
    <citation type="submission" date="2014-09" db="EMBL/GenBank/DDBJ databases">
        <title>Draft genome of Bradyrhizobium japonicum Is-34.</title>
        <authorList>
            <person name="Tsurumaru H."/>
            <person name="Yamakawa T."/>
            <person name="Hashimoto S."/>
            <person name="Okizaki K."/>
            <person name="Kanesaki Y."/>
            <person name="Yoshikawa H."/>
            <person name="Yajima S."/>
        </authorList>
    </citation>
    <scope>NUCLEOTIDE SEQUENCE [LARGE SCALE GENOMIC DNA]</scope>
    <source>
        <strain evidence="1 2">Is-34</strain>
    </source>
</reference>
<name>A0A0A3Y1D1_BRAJP</name>
<protein>
    <submittedName>
        <fullName evidence="1">Uncharacterized protein</fullName>
    </submittedName>
</protein>
<accession>A0A0A3Y1D1</accession>
<gene>
    <name evidence="1" type="ORF">MA20_07645</name>
</gene>
<dbReference type="Proteomes" id="UP000030377">
    <property type="component" value="Unassembled WGS sequence"/>
</dbReference>
<comment type="caution">
    <text evidence="1">The sequence shown here is derived from an EMBL/GenBank/DDBJ whole genome shotgun (WGS) entry which is preliminary data.</text>
</comment>